<organism evidence="1 2">
    <name type="scientific">Natrinema gari JCM 14663</name>
    <dbReference type="NCBI Taxonomy" id="1230459"/>
    <lineage>
        <taxon>Archaea</taxon>
        <taxon>Methanobacteriati</taxon>
        <taxon>Methanobacteriota</taxon>
        <taxon>Stenosarchaea group</taxon>
        <taxon>Halobacteria</taxon>
        <taxon>Halobacteriales</taxon>
        <taxon>Natrialbaceae</taxon>
        <taxon>Natrinema</taxon>
    </lineage>
</organism>
<keyword evidence="2" id="KW-1185">Reference proteome</keyword>
<evidence type="ECO:0000313" key="2">
    <source>
        <dbReference type="Proteomes" id="UP000011592"/>
    </source>
</evidence>
<gene>
    <name evidence="1" type="ORF">C486_14559</name>
</gene>
<comment type="caution">
    <text evidence="1">The sequence shown here is derived from an EMBL/GenBank/DDBJ whole genome shotgun (WGS) entry which is preliminary data.</text>
</comment>
<name>L9YY42_9EURY</name>
<proteinExistence type="predicted"/>
<sequence length="85" mass="9374">MHSIDLEKRRFMIVRDLSISLRAISSATDVFGVKLIEITEGVVDITTASTAELLVVFYNVAPTDGELTECAVGLRWSLVRHSIVP</sequence>
<dbReference type="EMBL" id="AOIJ01000059">
    <property type="protein sequence ID" value="ELY77848.1"/>
    <property type="molecule type" value="Genomic_DNA"/>
</dbReference>
<dbReference type="AlphaFoldDB" id="L9YY42"/>
<reference evidence="1 2" key="1">
    <citation type="journal article" date="2014" name="PLoS Genet.">
        <title>Phylogenetically driven sequencing of extremely halophilic archaea reveals strategies for static and dynamic osmo-response.</title>
        <authorList>
            <person name="Becker E.A."/>
            <person name="Seitzer P.M."/>
            <person name="Tritt A."/>
            <person name="Larsen D."/>
            <person name="Krusor M."/>
            <person name="Yao A.I."/>
            <person name="Wu D."/>
            <person name="Madern D."/>
            <person name="Eisen J.A."/>
            <person name="Darling A.E."/>
            <person name="Facciotti M.T."/>
        </authorList>
    </citation>
    <scope>NUCLEOTIDE SEQUENCE [LARGE SCALE GENOMIC DNA]</scope>
    <source>
        <strain evidence="1 2">JCM 14663</strain>
    </source>
</reference>
<protein>
    <submittedName>
        <fullName evidence="1">Uncharacterized protein</fullName>
    </submittedName>
</protein>
<accession>L9YY42</accession>
<dbReference type="Proteomes" id="UP000011592">
    <property type="component" value="Unassembled WGS sequence"/>
</dbReference>
<evidence type="ECO:0000313" key="1">
    <source>
        <dbReference type="EMBL" id="ELY77848.1"/>
    </source>
</evidence>